<dbReference type="PANTHER" id="PTHR23048:SF0">
    <property type="entry name" value="CALMODULIN LIKE 3"/>
    <property type="match status" value="1"/>
</dbReference>
<dbReference type="InterPro" id="IPR002048">
    <property type="entry name" value="EF_hand_dom"/>
</dbReference>
<dbReference type="CDD" id="cd00051">
    <property type="entry name" value="EFh"/>
    <property type="match status" value="1"/>
</dbReference>
<gene>
    <name evidence="4" type="ORF">EC973_008487</name>
</gene>
<evidence type="ECO:0000313" key="5">
    <source>
        <dbReference type="Proteomes" id="UP000605846"/>
    </source>
</evidence>
<dbReference type="SUPFAM" id="SSF47473">
    <property type="entry name" value="EF-hand"/>
    <property type="match status" value="1"/>
</dbReference>
<feature type="domain" description="EF-hand" evidence="3">
    <location>
        <begin position="91"/>
        <end position="126"/>
    </location>
</feature>
<dbReference type="GO" id="GO:0016460">
    <property type="term" value="C:myosin II complex"/>
    <property type="evidence" value="ECO:0007669"/>
    <property type="project" value="TreeGrafter"/>
</dbReference>
<dbReference type="FunFam" id="1.10.238.10:FF:000003">
    <property type="entry name" value="Calmodulin A"/>
    <property type="match status" value="1"/>
</dbReference>
<feature type="domain" description="EF-hand" evidence="3">
    <location>
        <begin position="16"/>
        <end position="51"/>
    </location>
</feature>
<dbReference type="PROSITE" id="PS50222">
    <property type="entry name" value="EF_HAND_2"/>
    <property type="match status" value="3"/>
</dbReference>
<evidence type="ECO:0000313" key="4">
    <source>
        <dbReference type="EMBL" id="KAF7726713.1"/>
    </source>
</evidence>
<name>A0A8H7BSS7_9FUNG</name>
<organism evidence="4 5">
    <name type="scientific">Apophysomyces ossiformis</name>
    <dbReference type="NCBI Taxonomy" id="679940"/>
    <lineage>
        <taxon>Eukaryota</taxon>
        <taxon>Fungi</taxon>
        <taxon>Fungi incertae sedis</taxon>
        <taxon>Mucoromycota</taxon>
        <taxon>Mucoromycotina</taxon>
        <taxon>Mucoromycetes</taxon>
        <taxon>Mucorales</taxon>
        <taxon>Mucorineae</taxon>
        <taxon>Mucoraceae</taxon>
        <taxon>Apophysomyces</taxon>
    </lineage>
</organism>
<comment type="caution">
    <text evidence="4">The sequence shown here is derived from an EMBL/GenBank/DDBJ whole genome shotgun (WGS) entry which is preliminary data.</text>
</comment>
<keyword evidence="5" id="KW-1185">Reference proteome</keyword>
<dbReference type="InterPro" id="IPR011992">
    <property type="entry name" value="EF-hand-dom_pair"/>
</dbReference>
<protein>
    <recommendedName>
        <fullName evidence="3">EF-hand domain-containing protein</fullName>
    </recommendedName>
</protein>
<dbReference type="SMART" id="SM00054">
    <property type="entry name" value="EFh"/>
    <property type="match status" value="4"/>
</dbReference>
<dbReference type="OrthoDB" id="26525at2759"/>
<keyword evidence="2" id="KW-0106">Calcium</keyword>
<keyword evidence="1" id="KW-0677">Repeat</keyword>
<reference evidence="4" key="1">
    <citation type="submission" date="2020-01" db="EMBL/GenBank/DDBJ databases">
        <title>Genome Sequencing of Three Apophysomyces-Like Fungal Strains Confirms a Novel Fungal Genus in the Mucoromycota with divergent Burkholderia-like Endosymbiotic Bacteria.</title>
        <authorList>
            <person name="Stajich J.E."/>
            <person name="Macias A.M."/>
            <person name="Carter-House D."/>
            <person name="Lovett B."/>
            <person name="Kasson L.R."/>
            <person name="Berry K."/>
            <person name="Grigoriev I."/>
            <person name="Chang Y."/>
            <person name="Spatafora J."/>
            <person name="Kasson M.T."/>
        </authorList>
    </citation>
    <scope>NUCLEOTIDE SEQUENCE</scope>
    <source>
        <strain evidence="4">NRRL A-21654</strain>
    </source>
</reference>
<dbReference type="PROSITE" id="PS00018">
    <property type="entry name" value="EF_HAND_1"/>
    <property type="match status" value="3"/>
</dbReference>
<dbReference type="GO" id="GO:0005509">
    <property type="term" value="F:calcium ion binding"/>
    <property type="evidence" value="ECO:0007669"/>
    <property type="project" value="InterPro"/>
</dbReference>
<feature type="domain" description="EF-hand" evidence="3">
    <location>
        <begin position="127"/>
        <end position="162"/>
    </location>
</feature>
<dbReference type="InterPro" id="IPR018247">
    <property type="entry name" value="EF_Hand_1_Ca_BS"/>
</dbReference>
<dbReference type="InterPro" id="IPR050230">
    <property type="entry name" value="CALM/Myosin/TropC-like"/>
</dbReference>
<dbReference type="AlphaFoldDB" id="A0A8H7BSS7"/>
<accession>A0A8H7BSS7</accession>
<dbReference type="PANTHER" id="PTHR23048">
    <property type="entry name" value="MYOSIN LIGHT CHAIN 1, 3"/>
    <property type="match status" value="1"/>
</dbReference>
<sequence>MSSKRASLGLHFLSSKKKLELQDMFNSFDKNHDGKISNKELQEMLQSSGMNASAVPAMLSSVQTDTDGNLSFEEFAKLMRPTLSDPIRPTAKEQELREAFDAFDRDGDGVINAIELRSMMQKLGDRITEEEAEQMIKDVDENNDGVVNFDEFAKMMGVRPRSHPISANESSNSSKTCPHHHHRFSIRQFFCTQKHSTP</sequence>
<evidence type="ECO:0000256" key="2">
    <source>
        <dbReference type="ARBA" id="ARBA00022837"/>
    </source>
</evidence>
<dbReference type="Pfam" id="PF13499">
    <property type="entry name" value="EF-hand_7"/>
    <property type="match status" value="2"/>
</dbReference>
<proteinExistence type="predicted"/>
<evidence type="ECO:0000259" key="3">
    <source>
        <dbReference type="PROSITE" id="PS50222"/>
    </source>
</evidence>
<dbReference type="Gene3D" id="1.10.238.10">
    <property type="entry name" value="EF-hand"/>
    <property type="match status" value="2"/>
</dbReference>
<dbReference type="EMBL" id="JABAYA010000073">
    <property type="protein sequence ID" value="KAF7726713.1"/>
    <property type="molecule type" value="Genomic_DNA"/>
</dbReference>
<dbReference type="Proteomes" id="UP000605846">
    <property type="component" value="Unassembled WGS sequence"/>
</dbReference>
<evidence type="ECO:0000256" key="1">
    <source>
        <dbReference type="ARBA" id="ARBA00022737"/>
    </source>
</evidence>